<sequence>MDATMRVAGTAVVLRDGADGLEVLLLRRPATGSFPGAWVFPGGRVDPDDEREGGGEEGAALRAAVRETREEAGIGIRDLVTLSRWVPPAETPVRFRTWFFLARESGERLRPNPGEIEEAVWMTPARAFERHATGELTLFPPTWVTLHALREHPTVNDAWAAVSAVARYETRMQRLERGMRALWAGDEEHPDEPGAPGARHRLTMSDLPWVYERD</sequence>
<evidence type="ECO:0000256" key="3">
    <source>
        <dbReference type="ARBA" id="ARBA00022723"/>
    </source>
</evidence>
<evidence type="ECO:0000259" key="7">
    <source>
        <dbReference type="PROSITE" id="PS51462"/>
    </source>
</evidence>
<keyword evidence="9" id="KW-1185">Reference proteome</keyword>
<dbReference type="Pfam" id="PF00293">
    <property type="entry name" value="NUDIX"/>
    <property type="match status" value="1"/>
</dbReference>
<reference evidence="8 9" key="1">
    <citation type="submission" date="2020-08" db="EMBL/GenBank/DDBJ databases">
        <title>A Genomic Blueprint of the Chicken Gut Microbiome.</title>
        <authorList>
            <person name="Gilroy R."/>
            <person name="Ravi A."/>
            <person name="Getino M."/>
            <person name="Pursley I."/>
            <person name="Horton D.L."/>
            <person name="Alikhan N.-F."/>
            <person name="Baker D."/>
            <person name="Gharbi K."/>
            <person name="Hall N."/>
            <person name="Watson M."/>
            <person name="Adriaenssens E.M."/>
            <person name="Foster-Nyarko E."/>
            <person name="Jarju S."/>
            <person name="Secka A."/>
            <person name="Antonio M."/>
            <person name="Oren A."/>
            <person name="Chaudhuri R."/>
            <person name="La Ragione R.M."/>
            <person name="Hildebrand F."/>
            <person name="Pallen M.J."/>
        </authorList>
    </citation>
    <scope>NUCLEOTIDE SEQUENCE [LARGE SCALE GENOMIC DNA]</scope>
    <source>
        <strain evidence="8 9">Re1</strain>
    </source>
</reference>
<comment type="cofactor">
    <cofactor evidence="1">
        <name>Mn(2+)</name>
        <dbReference type="ChEBI" id="CHEBI:29035"/>
    </cofactor>
</comment>
<evidence type="ECO:0000256" key="5">
    <source>
        <dbReference type="ARBA" id="ARBA00022842"/>
    </source>
</evidence>
<keyword evidence="4" id="KW-0378">Hydrolase</keyword>
<dbReference type="Proteomes" id="UP000611521">
    <property type="component" value="Unassembled WGS sequence"/>
</dbReference>
<dbReference type="PROSITE" id="PS51462">
    <property type="entry name" value="NUDIX"/>
    <property type="match status" value="1"/>
</dbReference>
<evidence type="ECO:0000256" key="1">
    <source>
        <dbReference type="ARBA" id="ARBA00001936"/>
    </source>
</evidence>
<accession>A0ABR8W1L1</accession>
<evidence type="ECO:0000313" key="8">
    <source>
        <dbReference type="EMBL" id="MBD8010917.1"/>
    </source>
</evidence>
<name>A0ABR8W1L1_9MICO</name>
<dbReference type="PANTHER" id="PTHR12318">
    <property type="entry name" value="TESTOSTERONE-REGULATED PROTEIN RP2"/>
    <property type="match status" value="1"/>
</dbReference>
<proteinExistence type="predicted"/>
<dbReference type="InterPro" id="IPR039121">
    <property type="entry name" value="NUDT19"/>
</dbReference>
<keyword evidence="5" id="KW-0460">Magnesium</keyword>
<dbReference type="Gene3D" id="3.90.79.10">
    <property type="entry name" value="Nucleoside Triphosphate Pyrophosphohydrolase"/>
    <property type="match status" value="2"/>
</dbReference>
<keyword evidence="3" id="KW-0479">Metal-binding</keyword>
<evidence type="ECO:0000256" key="2">
    <source>
        <dbReference type="ARBA" id="ARBA00001946"/>
    </source>
</evidence>
<dbReference type="RefSeq" id="WP_071641424.1">
    <property type="nucleotide sequence ID" value="NZ_JACSPX010000001.1"/>
</dbReference>
<protein>
    <submittedName>
        <fullName evidence="8">NUDIX domain-containing protein</fullName>
    </submittedName>
</protein>
<dbReference type="CDD" id="cd18870">
    <property type="entry name" value="NUDIX_AcylCoAdiphos_Nudt19"/>
    <property type="match status" value="1"/>
</dbReference>
<comment type="cofactor">
    <cofactor evidence="2">
        <name>Mg(2+)</name>
        <dbReference type="ChEBI" id="CHEBI:18420"/>
    </cofactor>
</comment>
<dbReference type="SUPFAM" id="SSF55811">
    <property type="entry name" value="Nudix"/>
    <property type="match status" value="1"/>
</dbReference>
<evidence type="ECO:0000313" key="9">
    <source>
        <dbReference type="Proteomes" id="UP000611521"/>
    </source>
</evidence>
<dbReference type="InterPro" id="IPR015797">
    <property type="entry name" value="NUDIX_hydrolase-like_dom_sf"/>
</dbReference>
<feature type="domain" description="Nudix hydrolase" evidence="7">
    <location>
        <begin position="5"/>
        <end position="150"/>
    </location>
</feature>
<evidence type="ECO:0000256" key="4">
    <source>
        <dbReference type="ARBA" id="ARBA00022801"/>
    </source>
</evidence>
<dbReference type="InterPro" id="IPR000086">
    <property type="entry name" value="NUDIX_hydrolase_dom"/>
</dbReference>
<dbReference type="EMBL" id="JACSPX010000001">
    <property type="protein sequence ID" value="MBD8010917.1"/>
    <property type="molecule type" value="Genomic_DNA"/>
</dbReference>
<keyword evidence="6" id="KW-0464">Manganese</keyword>
<comment type="caution">
    <text evidence="8">The sequence shown here is derived from an EMBL/GenBank/DDBJ whole genome shotgun (WGS) entry which is preliminary data.</text>
</comment>
<gene>
    <name evidence="8" type="ORF">H9633_01225</name>
</gene>
<evidence type="ECO:0000256" key="6">
    <source>
        <dbReference type="ARBA" id="ARBA00023211"/>
    </source>
</evidence>
<organism evidence="8 9">
    <name type="scientific">Microbacterium commune</name>
    <dbReference type="NCBI Taxonomy" id="2762219"/>
    <lineage>
        <taxon>Bacteria</taxon>
        <taxon>Bacillati</taxon>
        <taxon>Actinomycetota</taxon>
        <taxon>Actinomycetes</taxon>
        <taxon>Micrococcales</taxon>
        <taxon>Microbacteriaceae</taxon>
        <taxon>Microbacterium</taxon>
    </lineage>
</organism>
<dbReference type="PANTHER" id="PTHR12318:SF0">
    <property type="entry name" value="ACYL-COENZYME A DIPHOSPHATASE NUDT19"/>
    <property type="match status" value="1"/>
</dbReference>